<gene>
    <name evidence="1" type="ORF">CASFOL_033944</name>
</gene>
<dbReference type="PANTHER" id="PTHR33710">
    <property type="entry name" value="BNAC02G09200D PROTEIN"/>
    <property type="match status" value="1"/>
</dbReference>
<sequence>MIPRGPATMDWISLYPNVSVIHMPAIASDHCPILLSLNSVDTKMPFKFEEMWMEDSSCHSVISDSWNTKILGSPSYILNGKIRVTKDNLKIWNKEHFGNCHSKAKEIKDKIDAVQLLDKTDTNAACENALKMELDDWLHRIDIFWQQKAKDKWLMDGDANTSYNGLSKPYPDNLDNLIGPCIDNLDNSLLSDLPSPACIKKYYFLLC</sequence>
<dbReference type="PANTHER" id="PTHR33710:SF71">
    <property type="entry name" value="ENDONUCLEASE_EXONUCLEASE_PHOSPHATASE DOMAIN-CONTAINING PROTEIN"/>
    <property type="match status" value="1"/>
</dbReference>
<dbReference type="Proteomes" id="UP001632038">
    <property type="component" value="Unassembled WGS sequence"/>
</dbReference>
<dbReference type="EMBL" id="JAVIJP010000060">
    <property type="protein sequence ID" value="KAL3622533.1"/>
    <property type="molecule type" value="Genomic_DNA"/>
</dbReference>
<keyword evidence="2" id="KW-1185">Reference proteome</keyword>
<protein>
    <submittedName>
        <fullName evidence="1">Uncharacterized protein</fullName>
    </submittedName>
</protein>
<reference evidence="2" key="1">
    <citation type="journal article" date="2024" name="IScience">
        <title>Strigolactones Initiate the Formation of Haustorium-like Structures in Castilleja.</title>
        <authorList>
            <person name="Buerger M."/>
            <person name="Peterson D."/>
            <person name="Chory J."/>
        </authorList>
    </citation>
    <scope>NUCLEOTIDE SEQUENCE [LARGE SCALE GENOMIC DNA]</scope>
</reference>
<evidence type="ECO:0000313" key="1">
    <source>
        <dbReference type="EMBL" id="KAL3622533.1"/>
    </source>
</evidence>
<evidence type="ECO:0000313" key="2">
    <source>
        <dbReference type="Proteomes" id="UP001632038"/>
    </source>
</evidence>
<comment type="caution">
    <text evidence="1">The sequence shown here is derived from an EMBL/GenBank/DDBJ whole genome shotgun (WGS) entry which is preliminary data.</text>
</comment>
<dbReference type="AlphaFoldDB" id="A0ABD3BZ92"/>
<name>A0ABD3BZ92_9LAMI</name>
<accession>A0ABD3BZ92</accession>
<organism evidence="1 2">
    <name type="scientific">Castilleja foliolosa</name>
    <dbReference type="NCBI Taxonomy" id="1961234"/>
    <lineage>
        <taxon>Eukaryota</taxon>
        <taxon>Viridiplantae</taxon>
        <taxon>Streptophyta</taxon>
        <taxon>Embryophyta</taxon>
        <taxon>Tracheophyta</taxon>
        <taxon>Spermatophyta</taxon>
        <taxon>Magnoliopsida</taxon>
        <taxon>eudicotyledons</taxon>
        <taxon>Gunneridae</taxon>
        <taxon>Pentapetalae</taxon>
        <taxon>asterids</taxon>
        <taxon>lamiids</taxon>
        <taxon>Lamiales</taxon>
        <taxon>Orobanchaceae</taxon>
        <taxon>Pedicularideae</taxon>
        <taxon>Castillejinae</taxon>
        <taxon>Castilleja</taxon>
    </lineage>
</organism>
<proteinExistence type="predicted"/>